<feature type="compositionally biased region" description="Low complexity" evidence="6">
    <location>
        <begin position="93"/>
        <end position="103"/>
    </location>
</feature>
<dbReference type="EMBL" id="RBIR01000002">
    <property type="protein sequence ID" value="RKR20626.1"/>
    <property type="molecule type" value="Genomic_DNA"/>
</dbReference>
<keyword evidence="2" id="KW-1003">Cell membrane</keyword>
<feature type="transmembrane region" description="Helical" evidence="7">
    <location>
        <begin position="191"/>
        <end position="218"/>
    </location>
</feature>
<accession>A0A495EWC3</accession>
<keyword evidence="4 7" id="KW-1133">Transmembrane helix</keyword>
<comment type="caution">
    <text evidence="9">The sequence shown here is derived from an EMBL/GenBank/DDBJ whole genome shotgun (WGS) entry which is preliminary data.</text>
</comment>
<dbReference type="InterPro" id="IPR052027">
    <property type="entry name" value="PspC"/>
</dbReference>
<evidence type="ECO:0000256" key="5">
    <source>
        <dbReference type="ARBA" id="ARBA00023136"/>
    </source>
</evidence>
<proteinExistence type="predicted"/>
<reference evidence="9 10" key="1">
    <citation type="submission" date="2018-10" db="EMBL/GenBank/DDBJ databases">
        <title>Genomic Encyclopedia of Type Strains, Phase IV (KMG-IV): sequencing the most valuable type-strain genomes for metagenomic binning, comparative biology and taxonomic classification.</title>
        <authorList>
            <person name="Goeker M."/>
        </authorList>
    </citation>
    <scope>NUCLEOTIDE SEQUENCE [LARGE SCALE GENOMIC DNA]</scope>
    <source>
        <strain evidence="9 10">DSM 25586</strain>
    </source>
</reference>
<protein>
    <submittedName>
        <fullName evidence="9">Phage shock protein C (PspC) family protein</fullName>
    </submittedName>
</protein>
<dbReference type="PANTHER" id="PTHR33885">
    <property type="entry name" value="PHAGE SHOCK PROTEIN C"/>
    <property type="match status" value="1"/>
</dbReference>
<evidence type="ECO:0000256" key="4">
    <source>
        <dbReference type="ARBA" id="ARBA00022989"/>
    </source>
</evidence>
<feature type="compositionally biased region" description="Basic and acidic residues" evidence="6">
    <location>
        <begin position="1"/>
        <end position="10"/>
    </location>
</feature>
<feature type="transmembrane region" description="Helical" evidence="7">
    <location>
        <begin position="446"/>
        <end position="465"/>
    </location>
</feature>
<feature type="domain" description="Phage shock protein PspC N-terminal" evidence="8">
    <location>
        <begin position="167"/>
        <end position="220"/>
    </location>
</feature>
<evidence type="ECO:0000313" key="10">
    <source>
        <dbReference type="Proteomes" id="UP000276055"/>
    </source>
</evidence>
<feature type="transmembrane region" description="Helical" evidence="7">
    <location>
        <begin position="265"/>
        <end position="285"/>
    </location>
</feature>
<feature type="region of interest" description="Disordered" evidence="6">
    <location>
        <begin position="1"/>
        <end position="156"/>
    </location>
</feature>
<feature type="region of interest" description="Disordered" evidence="6">
    <location>
        <begin position="315"/>
        <end position="384"/>
    </location>
</feature>
<evidence type="ECO:0000313" key="9">
    <source>
        <dbReference type="EMBL" id="RKR20626.1"/>
    </source>
</evidence>
<keyword evidence="3 7" id="KW-0812">Transmembrane</keyword>
<feature type="transmembrane region" description="Helical" evidence="7">
    <location>
        <begin position="421"/>
        <end position="440"/>
    </location>
</feature>
<dbReference type="InterPro" id="IPR007168">
    <property type="entry name" value="Phageshock_PspC_N"/>
</dbReference>
<evidence type="ECO:0000259" key="8">
    <source>
        <dbReference type="Pfam" id="PF04024"/>
    </source>
</evidence>
<feature type="compositionally biased region" description="Low complexity" evidence="6">
    <location>
        <begin position="315"/>
        <end position="350"/>
    </location>
</feature>
<evidence type="ECO:0000256" key="3">
    <source>
        <dbReference type="ARBA" id="ARBA00022692"/>
    </source>
</evidence>
<name>A0A495EWC3_9MICC</name>
<evidence type="ECO:0000256" key="7">
    <source>
        <dbReference type="SAM" id="Phobius"/>
    </source>
</evidence>
<dbReference type="Proteomes" id="UP000276055">
    <property type="component" value="Unassembled WGS sequence"/>
</dbReference>
<dbReference type="PANTHER" id="PTHR33885:SF3">
    <property type="entry name" value="PHAGE SHOCK PROTEIN C"/>
    <property type="match status" value="1"/>
</dbReference>
<feature type="transmembrane region" description="Helical" evidence="7">
    <location>
        <begin position="239"/>
        <end position="259"/>
    </location>
</feature>
<evidence type="ECO:0000256" key="1">
    <source>
        <dbReference type="ARBA" id="ARBA00004162"/>
    </source>
</evidence>
<dbReference type="Pfam" id="PF04024">
    <property type="entry name" value="PspC"/>
    <property type="match status" value="1"/>
</dbReference>
<dbReference type="GO" id="GO:0005886">
    <property type="term" value="C:plasma membrane"/>
    <property type="evidence" value="ECO:0007669"/>
    <property type="project" value="UniProtKB-SubCell"/>
</dbReference>
<feature type="compositionally biased region" description="Pro residues" evidence="6">
    <location>
        <begin position="107"/>
        <end position="131"/>
    </location>
</feature>
<feature type="compositionally biased region" description="Low complexity" evidence="6">
    <location>
        <begin position="43"/>
        <end position="85"/>
    </location>
</feature>
<comment type="subcellular location">
    <subcellularLocation>
        <location evidence="1">Cell membrane</location>
        <topology evidence="1">Single-pass membrane protein</topology>
    </subcellularLocation>
</comment>
<evidence type="ECO:0000256" key="2">
    <source>
        <dbReference type="ARBA" id="ARBA00022475"/>
    </source>
</evidence>
<evidence type="ECO:0000256" key="6">
    <source>
        <dbReference type="SAM" id="MobiDB-lite"/>
    </source>
</evidence>
<dbReference type="AlphaFoldDB" id="A0A495EWC3"/>
<organism evidence="9 10">
    <name type="scientific">Arthrobacter oryzae</name>
    <dbReference type="NCBI Taxonomy" id="409290"/>
    <lineage>
        <taxon>Bacteria</taxon>
        <taxon>Bacillati</taxon>
        <taxon>Actinomycetota</taxon>
        <taxon>Actinomycetes</taxon>
        <taxon>Micrococcales</taxon>
        <taxon>Micrococcaceae</taxon>
        <taxon>Arthrobacter</taxon>
    </lineage>
</organism>
<feature type="compositionally biased region" description="Pro residues" evidence="6">
    <location>
        <begin position="351"/>
        <end position="366"/>
    </location>
</feature>
<gene>
    <name evidence="9" type="ORF">C8D78_1265</name>
</gene>
<keyword evidence="5 7" id="KW-0472">Membrane</keyword>
<dbReference type="RefSeq" id="WP_120951190.1">
    <property type="nucleotide sequence ID" value="NZ_RBIR01000002.1"/>
</dbReference>
<sequence length="589" mass="59021">MNPHTPHPDEGQASAGRPSTDRPDAELPASGRPTPDLSGTNVPAADQASPDAPAANQASPDAPAANQASPDAPAANQASPDAPAAEQASPDVPAADLPAAAPGAGPGGPPEPPRLYPPGDPEGPYALPPLGDPAASPGGPAGGPWPGGQTPRGQGQNFFDWIRSQGIYRGRDRWIGGVASGIAHRLGVDPLIIRGVLIVLTIFAGLGVLAYGVAWALLPEPDGRIHVQEAAAGRWTAGMTGALITTVIGFPSLGTGVWGWDRFGFGAFVWTAFWVGGAIYLVYYLTQRNKTRNGAAPMPSRYDSSSLAGAGTVAGAARAGAEPHPAGGFPPAGAPAFGQAVDGSAPGQAWGPPPPSGPTPPGPVPPGGYGAGATPPPATPRNLGPGTPAVAITVGAALMVGGGIKALDAAHVIALGDYGNALVWAVAAAILGLGILVAGLRGRTSGILGFFAVVALLIGGIFSVVPHGDRFRFQNADWTPSSIEQASGGFEITGGRGTVDLTKMALNPPLGSDLVVPIDATASNLTVVIPATVPVRIQADLTMGNLHEGNQDHGGMTNQQSDYNTSKPGAPMVVKISGTVSNVTIKEGN</sequence>
<dbReference type="OrthoDB" id="7359894at2"/>